<reference evidence="1" key="1">
    <citation type="submission" date="2021-01" db="EMBL/GenBank/DDBJ databases">
        <title>Whole genome shotgun sequence of Sinosporangium siamense NBRC 109515.</title>
        <authorList>
            <person name="Komaki H."/>
            <person name="Tamura T."/>
        </authorList>
    </citation>
    <scope>NUCLEOTIDE SEQUENCE</scope>
    <source>
        <strain evidence="1">NBRC 109515</strain>
    </source>
</reference>
<evidence type="ECO:0008006" key="3">
    <source>
        <dbReference type="Google" id="ProtNLM"/>
    </source>
</evidence>
<name>A0A919V3W7_9ACTN</name>
<comment type="caution">
    <text evidence="1">The sequence shown here is derived from an EMBL/GenBank/DDBJ whole genome shotgun (WGS) entry which is preliminary data.</text>
</comment>
<evidence type="ECO:0000313" key="2">
    <source>
        <dbReference type="Proteomes" id="UP000606172"/>
    </source>
</evidence>
<evidence type="ECO:0000313" key="1">
    <source>
        <dbReference type="EMBL" id="GII91365.1"/>
    </source>
</evidence>
<proteinExistence type="predicted"/>
<protein>
    <recommendedName>
        <fullName evidence="3">Nucleotidyl transferase AbiEii toxin, Type IV TA system</fullName>
    </recommendedName>
</protein>
<sequence>MVDELSTTWAQEALSPLQLRLLTDAGAVLTRHRLLLAGGHAMRAHGFTSRRCRGLDFATDAETPLPWVAQDVAEAYRALGFDVAVRDSGERISVLTVTDPGTGAECEIDLLREALQSPPAPGTPCPAVGLDDAVGLKVRALHNRGAARDLVDLAPVRDLYPFRELERLGALHEDDFHLTELVQRLEATDMLSDDAFTRYGLSEEEVDHLRHFAHAWTEDIKLRRVEDDDLPEPNFDIEAPD</sequence>
<gene>
    <name evidence="1" type="ORF">Ssi02_15960</name>
</gene>
<keyword evidence="2" id="KW-1185">Reference proteome</keyword>
<dbReference type="AlphaFoldDB" id="A0A919V3W7"/>
<accession>A0A919V3W7</accession>
<dbReference type="Proteomes" id="UP000606172">
    <property type="component" value="Unassembled WGS sequence"/>
</dbReference>
<organism evidence="1 2">
    <name type="scientific">Sinosporangium siamense</name>
    <dbReference type="NCBI Taxonomy" id="1367973"/>
    <lineage>
        <taxon>Bacteria</taxon>
        <taxon>Bacillati</taxon>
        <taxon>Actinomycetota</taxon>
        <taxon>Actinomycetes</taxon>
        <taxon>Streptosporangiales</taxon>
        <taxon>Streptosporangiaceae</taxon>
        <taxon>Sinosporangium</taxon>
    </lineage>
</organism>
<dbReference type="EMBL" id="BOOW01000009">
    <property type="protein sequence ID" value="GII91365.1"/>
    <property type="molecule type" value="Genomic_DNA"/>
</dbReference>